<dbReference type="EMBL" id="CAJNOR010003016">
    <property type="protein sequence ID" value="CAF1368053.1"/>
    <property type="molecule type" value="Genomic_DNA"/>
</dbReference>
<dbReference type="OrthoDB" id="9999981at2759"/>
<gene>
    <name evidence="2" type="ORF">EDS130_LOCUS41025</name>
    <name evidence="1" type="ORF">XAT740_LOCUS32384</name>
</gene>
<evidence type="ECO:0000313" key="3">
    <source>
        <dbReference type="Proteomes" id="UP000663828"/>
    </source>
</evidence>
<dbReference type="EMBL" id="CAJNOJ010000519">
    <property type="protein sequence ID" value="CAF1474669.1"/>
    <property type="molecule type" value="Genomic_DNA"/>
</dbReference>
<reference evidence="1" key="1">
    <citation type="submission" date="2021-02" db="EMBL/GenBank/DDBJ databases">
        <authorList>
            <person name="Nowell W R."/>
        </authorList>
    </citation>
    <scope>NUCLEOTIDE SEQUENCE</scope>
</reference>
<dbReference type="Proteomes" id="UP000663852">
    <property type="component" value="Unassembled WGS sequence"/>
</dbReference>
<evidence type="ECO:0000313" key="1">
    <source>
        <dbReference type="EMBL" id="CAF1368053.1"/>
    </source>
</evidence>
<evidence type="ECO:0000313" key="2">
    <source>
        <dbReference type="EMBL" id="CAF1474669.1"/>
    </source>
</evidence>
<name>A0A815IGW3_ADIRI</name>
<proteinExistence type="predicted"/>
<protein>
    <submittedName>
        <fullName evidence="1">Uncharacterized protein</fullName>
    </submittedName>
</protein>
<keyword evidence="3" id="KW-1185">Reference proteome</keyword>
<accession>A0A815IGW3</accession>
<dbReference type="AlphaFoldDB" id="A0A815IGW3"/>
<dbReference type="Proteomes" id="UP000663828">
    <property type="component" value="Unassembled WGS sequence"/>
</dbReference>
<comment type="caution">
    <text evidence="1">The sequence shown here is derived from an EMBL/GenBank/DDBJ whole genome shotgun (WGS) entry which is preliminary data.</text>
</comment>
<organism evidence="1 3">
    <name type="scientific">Adineta ricciae</name>
    <name type="common">Rotifer</name>
    <dbReference type="NCBI Taxonomy" id="249248"/>
    <lineage>
        <taxon>Eukaryota</taxon>
        <taxon>Metazoa</taxon>
        <taxon>Spiralia</taxon>
        <taxon>Gnathifera</taxon>
        <taxon>Rotifera</taxon>
        <taxon>Eurotatoria</taxon>
        <taxon>Bdelloidea</taxon>
        <taxon>Adinetida</taxon>
        <taxon>Adinetidae</taxon>
        <taxon>Adineta</taxon>
    </lineage>
</organism>
<sequence>MLTNTLITFNFKFNSDQTLNKEIFDSFSTSCWLDKKHWFIKYNDRCVFSIPHFAPELLGMSTNTTFDTTSSESTLIYCHVNTITWRQHELNLDHYFIDTKTLNMKIACTIQDLDIED</sequence>